<organism evidence="10">
    <name type="scientific">Medioppia subpectinata</name>
    <dbReference type="NCBI Taxonomy" id="1979941"/>
    <lineage>
        <taxon>Eukaryota</taxon>
        <taxon>Metazoa</taxon>
        <taxon>Ecdysozoa</taxon>
        <taxon>Arthropoda</taxon>
        <taxon>Chelicerata</taxon>
        <taxon>Arachnida</taxon>
        <taxon>Acari</taxon>
        <taxon>Acariformes</taxon>
        <taxon>Sarcoptiformes</taxon>
        <taxon>Oribatida</taxon>
        <taxon>Brachypylina</taxon>
        <taxon>Oppioidea</taxon>
        <taxon>Oppiidae</taxon>
        <taxon>Medioppia</taxon>
    </lineage>
</organism>
<dbReference type="GO" id="GO:0005886">
    <property type="term" value="C:plasma membrane"/>
    <property type="evidence" value="ECO:0007669"/>
    <property type="project" value="TreeGrafter"/>
</dbReference>
<comment type="catalytic activity">
    <reaction evidence="6">
        <text>acetylcholine + H2O = choline + acetate + H(+)</text>
        <dbReference type="Rhea" id="RHEA:17561"/>
        <dbReference type="ChEBI" id="CHEBI:15354"/>
        <dbReference type="ChEBI" id="CHEBI:15355"/>
        <dbReference type="ChEBI" id="CHEBI:15377"/>
        <dbReference type="ChEBI" id="CHEBI:15378"/>
        <dbReference type="ChEBI" id="CHEBI:30089"/>
        <dbReference type="EC" id="3.1.1.7"/>
    </reaction>
</comment>
<dbReference type="PANTHER" id="PTHR43918:SF4">
    <property type="entry name" value="CARBOXYLIC ESTER HYDROLASE"/>
    <property type="match status" value="1"/>
</dbReference>
<dbReference type="OrthoDB" id="6508443at2759"/>
<keyword evidence="2" id="KW-0719">Serine esterase</keyword>
<dbReference type="EC" id="3.1.1.-" evidence="8"/>
<evidence type="ECO:0000256" key="6">
    <source>
        <dbReference type="ARBA" id="ARBA00048484"/>
    </source>
</evidence>
<evidence type="ECO:0000259" key="9">
    <source>
        <dbReference type="Pfam" id="PF00135"/>
    </source>
</evidence>
<dbReference type="AlphaFoldDB" id="A0A7R9KGC5"/>
<feature type="domain" description="Carboxylesterase type B" evidence="9">
    <location>
        <begin position="2"/>
        <end position="424"/>
    </location>
</feature>
<dbReference type="InterPro" id="IPR029058">
    <property type="entry name" value="AB_hydrolase_fold"/>
</dbReference>
<dbReference type="SUPFAM" id="SSF53474">
    <property type="entry name" value="alpha/beta-Hydrolases"/>
    <property type="match status" value="1"/>
</dbReference>
<evidence type="ECO:0000256" key="3">
    <source>
        <dbReference type="ARBA" id="ARBA00022801"/>
    </source>
</evidence>
<dbReference type="GO" id="GO:0005615">
    <property type="term" value="C:extracellular space"/>
    <property type="evidence" value="ECO:0007669"/>
    <property type="project" value="TreeGrafter"/>
</dbReference>
<dbReference type="InterPro" id="IPR000997">
    <property type="entry name" value="Cholinesterase"/>
</dbReference>
<protein>
    <recommendedName>
        <fullName evidence="8">Carboxylic ester hydrolase</fullName>
        <ecNumber evidence="8">3.1.1.-</ecNumber>
    </recommendedName>
</protein>
<evidence type="ECO:0000313" key="10">
    <source>
        <dbReference type="EMBL" id="CAD7622427.1"/>
    </source>
</evidence>
<dbReference type="PRINTS" id="PR00878">
    <property type="entry name" value="CHOLNESTRASE"/>
</dbReference>
<dbReference type="Proteomes" id="UP000759131">
    <property type="component" value="Unassembled WGS sequence"/>
</dbReference>
<accession>A0A7R9KGC5</accession>
<dbReference type="GO" id="GO:0019695">
    <property type="term" value="P:choline metabolic process"/>
    <property type="evidence" value="ECO:0007669"/>
    <property type="project" value="TreeGrafter"/>
</dbReference>
<keyword evidence="5" id="KW-0325">Glycoprotein</keyword>
<dbReference type="GO" id="GO:0006581">
    <property type="term" value="P:acetylcholine catabolic process"/>
    <property type="evidence" value="ECO:0007669"/>
    <property type="project" value="TreeGrafter"/>
</dbReference>
<dbReference type="PANTHER" id="PTHR43918">
    <property type="entry name" value="ACETYLCHOLINESTERASE"/>
    <property type="match status" value="1"/>
</dbReference>
<evidence type="ECO:0000256" key="2">
    <source>
        <dbReference type="ARBA" id="ARBA00022487"/>
    </source>
</evidence>
<evidence type="ECO:0000256" key="7">
    <source>
        <dbReference type="PIRSR" id="PIRSR600997-1"/>
    </source>
</evidence>
<feature type="active site" description="Acyl-ester intermediate" evidence="7">
    <location>
        <position position="93"/>
    </location>
</feature>
<feature type="active site" description="Charge relay system" evidence="7">
    <location>
        <position position="217"/>
    </location>
</feature>
<dbReference type="Gene3D" id="3.40.50.1820">
    <property type="entry name" value="alpha/beta hydrolase"/>
    <property type="match status" value="1"/>
</dbReference>
<dbReference type="EMBL" id="CAJPIZ010001093">
    <property type="protein sequence ID" value="CAG2102857.1"/>
    <property type="molecule type" value="Genomic_DNA"/>
</dbReference>
<sequence length="437" mass="48706">MKRSVLYWFYGGGFETGTIFSVANDVRYLAVLGDVIVVTVNYRLGPWGFMYAGTEDAAGNMGLYDQLLGLKWVNKNIDKFGGDPKSITIFGESAGGMSVGAHVLSPLSHGLYRRAIMQSGSPNSYLGSESKEKGYAKTLHLATKLNCSTASGADIVACLKLKTTDQILNISKIARLDSATFEPIWGEELMPIDPKLALQNGDFNKEIDLMFGTVSEEGALFVEALFRDKLNPDIVNPPINVTISHQIIQFMYMAFKESMQMGGVVADFYLKGLKDNDFDKLRQAIGYGFGDYHLTCPTVLFGQEFARHSTGNKVYAFRQTFPPAIPVFPECRGWMGVCHGDDVMMLFGFPLKLKGITFTDNDVKLSLDMIKTWSTFARTGSPPQLGADKWEEAVDRKVADSHVKYMDLNPKSNYPLVTDYYKESCEDFWAKTWGYKK</sequence>
<name>A0A7R9KGC5_9ACAR</name>
<keyword evidence="3 8" id="KW-0378">Hydrolase</keyword>
<dbReference type="EMBL" id="OC855668">
    <property type="protein sequence ID" value="CAD7622427.1"/>
    <property type="molecule type" value="Genomic_DNA"/>
</dbReference>
<keyword evidence="11" id="KW-1185">Reference proteome</keyword>
<proteinExistence type="inferred from homology"/>
<evidence type="ECO:0000256" key="1">
    <source>
        <dbReference type="ARBA" id="ARBA00005964"/>
    </source>
</evidence>
<dbReference type="PROSITE" id="PS00122">
    <property type="entry name" value="CARBOXYLESTERASE_B_1"/>
    <property type="match status" value="1"/>
</dbReference>
<evidence type="ECO:0000256" key="4">
    <source>
        <dbReference type="ARBA" id="ARBA00023157"/>
    </source>
</evidence>
<keyword evidence="4" id="KW-1015">Disulfide bond</keyword>
<dbReference type="InterPro" id="IPR019826">
    <property type="entry name" value="Carboxylesterase_B_AS"/>
</dbReference>
<dbReference type="InterPro" id="IPR050654">
    <property type="entry name" value="AChE-related_enzymes"/>
</dbReference>
<dbReference type="GO" id="GO:0003990">
    <property type="term" value="F:acetylcholinesterase activity"/>
    <property type="evidence" value="ECO:0007669"/>
    <property type="project" value="UniProtKB-EC"/>
</dbReference>
<feature type="active site" description="Charge relay system" evidence="7">
    <location>
        <position position="339"/>
    </location>
</feature>
<evidence type="ECO:0000256" key="5">
    <source>
        <dbReference type="ARBA" id="ARBA00023180"/>
    </source>
</evidence>
<evidence type="ECO:0000256" key="8">
    <source>
        <dbReference type="RuleBase" id="RU361235"/>
    </source>
</evidence>
<gene>
    <name evidence="10" type="ORF">OSB1V03_LOCUS2890</name>
</gene>
<comment type="similarity">
    <text evidence="1 8">Belongs to the type-B carboxylesterase/lipase family.</text>
</comment>
<evidence type="ECO:0000313" key="11">
    <source>
        <dbReference type="Proteomes" id="UP000759131"/>
    </source>
</evidence>
<dbReference type="InterPro" id="IPR002018">
    <property type="entry name" value="CarbesteraseB"/>
</dbReference>
<dbReference type="Pfam" id="PF00135">
    <property type="entry name" value="COesterase"/>
    <property type="match status" value="1"/>
</dbReference>
<reference evidence="10" key="1">
    <citation type="submission" date="2020-11" db="EMBL/GenBank/DDBJ databases">
        <authorList>
            <person name="Tran Van P."/>
        </authorList>
    </citation>
    <scope>NUCLEOTIDE SEQUENCE</scope>
</reference>